<sequence>MLHGLQVLLLLSDFHTTQHVTGRPLLNECQRLEERRSLGGFVVGFLAVSGALGIDFLAGRLFLSAVWLWSEPSLQDP</sequence>
<keyword evidence="1" id="KW-0812">Transmembrane</keyword>
<accession>A0AAV7UWX1</accession>
<keyword evidence="3" id="KW-1185">Reference proteome</keyword>
<evidence type="ECO:0000256" key="1">
    <source>
        <dbReference type="SAM" id="Phobius"/>
    </source>
</evidence>
<keyword evidence="1" id="KW-1133">Transmembrane helix</keyword>
<feature type="transmembrane region" description="Helical" evidence="1">
    <location>
        <begin position="41"/>
        <end position="69"/>
    </location>
</feature>
<gene>
    <name evidence="2" type="ORF">NDU88_002893</name>
</gene>
<dbReference type="EMBL" id="JANPWB010000004">
    <property type="protein sequence ID" value="KAJ1193597.1"/>
    <property type="molecule type" value="Genomic_DNA"/>
</dbReference>
<dbReference type="Proteomes" id="UP001066276">
    <property type="component" value="Chromosome 2_2"/>
</dbReference>
<name>A0AAV7UWX1_PLEWA</name>
<comment type="caution">
    <text evidence="2">The sequence shown here is derived from an EMBL/GenBank/DDBJ whole genome shotgun (WGS) entry which is preliminary data.</text>
</comment>
<proteinExistence type="predicted"/>
<organism evidence="2 3">
    <name type="scientific">Pleurodeles waltl</name>
    <name type="common">Iberian ribbed newt</name>
    <dbReference type="NCBI Taxonomy" id="8319"/>
    <lineage>
        <taxon>Eukaryota</taxon>
        <taxon>Metazoa</taxon>
        <taxon>Chordata</taxon>
        <taxon>Craniata</taxon>
        <taxon>Vertebrata</taxon>
        <taxon>Euteleostomi</taxon>
        <taxon>Amphibia</taxon>
        <taxon>Batrachia</taxon>
        <taxon>Caudata</taxon>
        <taxon>Salamandroidea</taxon>
        <taxon>Salamandridae</taxon>
        <taxon>Pleurodelinae</taxon>
        <taxon>Pleurodeles</taxon>
    </lineage>
</organism>
<reference evidence="2" key="1">
    <citation type="journal article" date="2022" name="bioRxiv">
        <title>Sequencing and chromosome-scale assembly of the giantPleurodeles waltlgenome.</title>
        <authorList>
            <person name="Brown T."/>
            <person name="Elewa A."/>
            <person name="Iarovenko S."/>
            <person name="Subramanian E."/>
            <person name="Araus A.J."/>
            <person name="Petzold A."/>
            <person name="Susuki M."/>
            <person name="Suzuki K.-i.T."/>
            <person name="Hayashi T."/>
            <person name="Toyoda A."/>
            <person name="Oliveira C."/>
            <person name="Osipova E."/>
            <person name="Leigh N.D."/>
            <person name="Simon A."/>
            <person name="Yun M.H."/>
        </authorList>
    </citation>
    <scope>NUCLEOTIDE SEQUENCE</scope>
    <source>
        <strain evidence="2">20211129_DDA</strain>
        <tissue evidence="2">Liver</tissue>
    </source>
</reference>
<evidence type="ECO:0000313" key="2">
    <source>
        <dbReference type="EMBL" id="KAJ1193597.1"/>
    </source>
</evidence>
<protein>
    <submittedName>
        <fullName evidence="2">Uncharacterized protein</fullName>
    </submittedName>
</protein>
<evidence type="ECO:0000313" key="3">
    <source>
        <dbReference type="Proteomes" id="UP001066276"/>
    </source>
</evidence>
<keyword evidence="1" id="KW-0472">Membrane</keyword>
<dbReference type="AlphaFoldDB" id="A0AAV7UWX1"/>